<feature type="non-terminal residue" evidence="1">
    <location>
        <position position="56"/>
    </location>
</feature>
<sequence>HLGAHWKTGLQKSHSSTKALKASITKAWSKMEPTYIKNTCSSFRPVLWLSWKLKAK</sequence>
<protein>
    <submittedName>
        <fullName evidence="1">Uncharacterized protein</fullName>
    </submittedName>
</protein>
<reference evidence="2" key="1">
    <citation type="submission" date="2021-01" db="EMBL/GenBank/DDBJ databases">
        <title>Caligus Genome Assembly.</title>
        <authorList>
            <person name="Gallardo-Escarate C."/>
        </authorList>
    </citation>
    <scope>NUCLEOTIDE SEQUENCE [LARGE SCALE GENOMIC DNA]</scope>
</reference>
<proteinExistence type="predicted"/>
<dbReference type="AlphaFoldDB" id="A0A7T8QSK2"/>
<feature type="non-terminal residue" evidence="1">
    <location>
        <position position="1"/>
    </location>
</feature>
<gene>
    <name evidence="1" type="ORF">FKW44_006049</name>
</gene>
<dbReference type="EMBL" id="CP045893">
    <property type="protein sequence ID" value="QQP53538.1"/>
    <property type="molecule type" value="Genomic_DNA"/>
</dbReference>
<keyword evidence="2" id="KW-1185">Reference proteome</keyword>
<evidence type="ECO:0000313" key="2">
    <source>
        <dbReference type="Proteomes" id="UP000595437"/>
    </source>
</evidence>
<evidence type="ECO:0000313" key="1">
    <source>
        <dbReference type="EMBL" id="QQP53538.1"/>
    </source>
</evidence>
<accession>A0A7T8QSK2</accession>
<name>A0A7T8QSK2_CALRO</name>
<dbReference type="Proteomes" id="UP000595437">
    <property type="component" value="Chromosome 4"/>
</dbReference>
<organism evidence="1 2">
    <name type="scientific">Caligus rogercresseyi</name>
    <name type="common">Sea louse</name>
    <dbReference type="NCBI Taxonomy" id="217165"/>
    <lineage>
        <taxon>Eukaryota</taxon>
        <taxon>Metazoa</taxon>
        <taxon>Ecdysozoa</taxon>
        <taxon>Arthropoda</taxon>
        <taxon>Crustacea</taxon>
        <taxon>Multicrustacea</taxon>
        <taxon>Hexanauplia</taxon>
        <taxon>Copepoda</taxon>
        <taxon>Siphonostomatoida</taxon>
        <taxon>Caligidae</taxon>
        <taxon>Caligus</taxon>
    </lineage>
</organism>